<gene>
    <name evidence="1" type="ORF">LAD12857_01010</name>
</gene>
<proteinExistence type="predicted"/>
<comment type="caution">
    <text evidence="1">The sequence shown here is derived from an EMBL/GenBank/DDBJ whole genome shotgun (WGS) entry which is preliminary data.</text>
</comment>
<protein>
    <submittedName>
        <fullName evidence="1">Uncharacterized protein</fullName>
    </submittedName>
</protein>
<name>A0ABQ5LZJ2_9FIRM</name>
<organism evidence="1 2">
    <name type="scientific">Lacrimispora amygdalina</name>
    <dbReference type="NCBI Taxonomy" id="253257"/>
    <lineage>
        <taxon>Bacteria</taxon>
        <taxon>Bacillati</taxon>
        <taxon>Bacillota</taxon>
        <taxon>Clostridia</taxon>
        <taxon>Lachnospirales</taxon>
        <taxon>Lachnospiraceae</taxon>
        <taxon>Lacrimispora</taxon>
    </lineage>
</organism>
<evidence type="ECO:0000313" key="1">
    <source>
        <dbReference type="EMBL" id="GLB28178.1"/>
    </source>
</evidence>
<evidence type="ECO:0000313" key="2">
    <source>
        <dbReference type="Proteomes" id="UP001419084"/>
    </source>
</evidence>
<keyword evidence="2" id="KW-1185">Reference proteome</keyword>
<reference evidence="1 2" key="1">
    <citation type="journal article" date="2024" name="Int. J. Syst. Evol. Microbiol.">
        <title>Lacrimispora brassicae sp. nov. isolated from fermented cabbage, and proposal of Clostridium indicum Gundawar et al. 2019 and Clostridium methoxybenzovorans Mechichi et al. 1999 as heterotypic synonyms of Lacrimispora amygdalina (Parshina et al. 2003) Haas and Blanchard 2020 and Lacrimispora indolis (McClung and McCoy 1957) Haas and Blanchard 2020, respectively.</title>
        <authorList>
            <person name="Kobayashi H."/>
            <person name="Tanizawa Y."/>
            <person name="Sakamoto M."/>
            <person name="Ohkuma M."/>
            <person name="Tohno M."/>
        </authorList>
    </citation>
    <scope>NUCLEOTIDE SEQUENCE [LARGE SCALE GENOMIC DNA]</scope>
    <source>
        <strain evidence="1 2">DSM 12857</strain>
    </source>
</reference>
<dbReference type="RefSeq" id="WP_346064384.1">
    <property type="nucleotide sequence ID" value="NZ_BRPJ01000002.1"/>
</dbReference>
<dbReference type="Proteomes" id="UP001419084">
    <property type="component" value="Unassembled WGS sequence"/>
</dbReference>
<accession>A0ABQ5LZJ2</accession>
<sequence>MAGKSELQKSLSFRLNLSKEDERELYEVIMGHNRDNANDPYGSSGAYIKAALKCYHGNEMQMEQQEHFKEEMQEYLQRQANEQRELFLEALEVHDQKMVAMIVESVASTLARMEMQPSVKSHREENNTSLEKVQGKRAEIILQDTLDETMPEEAFSYLQNL</sequence>
<dbReference type="EMBL" id="BRPJ01000002">
    <property type="protein sequence ID" value="GLB28178.1"/>
    <property type="molecule type" value="Genomic_DNA"/>
</dbReference>